<accession>A0ABD3ACT1</accession>
<reference evidence="1 2" key="1">
    <citation type="submission" date="2024-11" db="EMBL/GenBank/DDBJ databases">
        <title>A near-complete genome assembly of Cinchona calisaya.</title>
        <authorList>
            <person name="Lian D.C."/>
            <person name="Zhao X.W."/>
            <person name="Wei L."/>
        </authorList>
    </citation>
    <scope>NUCLEOTIDE SEQUENCE [LARGE SCALE GENOMIC DNA]</scope>
    <source>
        <tissue evidence="1">Nenye</tissue>
    </source>
</reference>
<dbReference type="EMBL" id="JBJUIK010000004">
    <property type="protein sequence ID" value="KAL3529581.1"/>
    <property type="molecule type" value="Genomic_DNA"/>
</dbReference>
<evidence type="ECO:0000313" key="1">
    <source>
        <dbReference type="EMBL" id="KAL3529581.1"/>
    </source>
</evidence>
<keyword evidence="2" id="KW-1185">Reference proteome</keyword>
<organism evidence="1 2">
    <name type="scientific">Cinchona calisaya</name>
    <dbReference type="NCBI Taxonomy" id="153742"/>
    <lineage>
        <taxon>Eukaryota</taxon>
        <taxon>Viridiplantae</taxon>
        <taxon>Streptophyta</taxon>
        <taxon>Embryophyta</taxon>
        <taxon>Tracheophyta</taxon>
        <taxon>Spermatophyta</taxon>
        <taxon>Magnoliopsida</taxon>
        <taxon>eudicotyledons</taxon>
        <taxon>Gunneridae</taxon>
        <taxon>Pentapetalae</taxon>
        <taxon>asterids</taxon>
        <taxon>lamiids</taxon>
        <taxon>Gentianales</taxon>
        <taxon>Rubiaceae</taxon>
        <taxon>Cinchonoideae</taxon>
        <taxon>Cinchoneae</taxon>
        <taxon>Cinchona</taxon>
    </lineage>
</organism>
<name>A0ABD3ACT1_9GENT</name>
<evidence type="ECO:0000313" key="2">
    <source>
        <dbReference type="Proteomes" id="UP001630127"/>
    </source>
</evidence>
<proteinExistence type="predicted"/>
<gene>
    <name evidence="1" type="ORF">ACH5RR_008903</name>
</gene>
<comment type="caution">
    <text evidence="1">The sequence shown here is derived from an EMBL/GenBank/DDBJ whole genome shotgun (WGS) entry which is preliminary data.</text>
</comment>
<dbReference type="Proteomes" id="UP001630127">
    <property type="component" value="Unassembled WGS sequence"/>
</dbReference>
<sequence>MLLSKFSIKRRHERRLRMEDSQFAREVDTLSRVEHKNLVKELEISVKAPAFDVENTAIVRSVNNKSKQVLPKSSAPDSNVREKYSIALSAQQGLEMIKIKLP</sequence>
<protein>
    <submittedName>
        <fullName evidence="1">Uncharacterized protein</fullName>
    </submittedName>
</protein>
<dbReference type="AlphaFoldDB" id="A0ABD3ACT1"/>